<name>A0A6M3J957_9ZZZZ</name>
<reference evidence="1" key="1">
    <citation type="submission" date="2020-03" db="EMBL/GenBank/DDBJ databases">
        <title>The deep terrestrial virosphere.</title>
        <authorList>
            <person name="Holmfeldt K."/>
            <person name="Nilsson E."/>
            <person name="Simone D."/>
            <person name="Lopez-Fernandez M."/>
            <person name="Wu X."/>
            <person name="de Brujin I."/>
            <person name="Lundin D."/>
            <person name="Andersson A."/>
            <person name="Bertilsson S."/>
            <person name="Dopson M."/>
        </authorList>
    </citation>
    <scope>NUCLEOTIDE SEQUENCE</scope>
    <source>
        <strain evidence="1">MM415B00387</strain>
    </source>
</reference>
<dbReference type="AlphaFoldDB" id="A0A6M3J957"/>
<accession>A0A6M3J957</accession>
<proteinExistence type="predicted"/>
<dbReference type="EMBL" id="MT141540">
    <property type="protein sequence ID" value="QJA65551.1"/>
    <property type="molecule type" value="Genomic_DNA"/>
</dbReference>
<protein>
    <submittedName>
        <fullName evidence="1">Uncharacterized protein</fullName>
    </submittedName>
</protein>
<gene>
    <name evidence="1" type="ORF">MM415B00387_0044</name>
</gene>
<organism evidence="1">
    <name type="scientific">viral metagenome</name>
    <dbReference type="NCBI Taxonomy" id="1070528"/>
    <lineage>
        <taxon>unclassified sequences</taxon>
        <taxon>metagenomes</taxon>
        <taxon>organismal metagenomes</taxon>
    </lineage>
</organism>
<evidence type="ECO:0000313" key="1">
    <source>
        <dbReference type="EMBL" id="QJA65551.1"/>
    </source>
</evidence>
<sequence length="236" mass="26685">MFTIKQEANMRDEDLGYHPKTGHHNAVMTHMETVFLGCLWPDHVGREQSISGKELAIAFAEGMSGRDISEQPDVIEQVKRDVRHLQNHFLREHRKTPILSAAGNGGGYWIAENEEEAERFYAAFRQRGLTGLVKASRGKQAVLVDMMQQLSFEFDDLVDASGMALPPVTPRINRDSLPVQMVDRFLEKMLADPERFQADLMRIQKKFGAVLFSKVQARALKQKLAEIGEMLGGVEF</sequence>